<protein>
    <recommendedName>
        <fullName evidence="1">DUF6314 domain-containing protein</fullName>
    </recommendedName>
</protein>
<dbReference type="AlphaFoldDB" id="A0A5N5XC50"/>
<accession>A0A5N5XC50</accession>
<keyword evidence="3" id="KW-1185">Reference proteome</keyword>
<dbReference type="InterPro" id="IPR045632">
    <property type="entry name" value="DUF6314"/>
</dbReference>
<organism evidence="2 3">
    <name type="scientific">Aspergillus leporis</name>
    <dbReference type="NCBI Taxonomy" id="41062"/>
    <lineage>
        <taxon>Eukaryota</taxon>
        <taxon>Fungi</taxon>
        <taxon>Dikarya</taxon>
        <taxon>Ascomycota</taxon>
        <taxon>Pezizomycotina</taxon>
        <taxon>Eurotiomycetes</taxon>
        <taxon>Eurotiomycetidae</taxon>
        <taxon>Eurotiales</taxon>
        <taxon>Aspergillaceae</taxon>
        <taxon>Aspergillus</taxon>
        <taxon>Aspergillus subgen. Circumdati</taxon>
    </lineage>
</organism>
<reference evidence="2 3" key="1">
    <citation type="submission" date="2019-04" db="EMBL/GenBank/DDBJ databases">
        <title>Friends and foes A comparative genomics study of 23 Aspergillus species from section Flavi.</title>
        <authorList>
            <consortium name="DOE Joint Genome Institute"/>
            <person name="Kjaerbolling I."/>
            <person name="Vesth T."/>
            <person name="Frisvad J.C."/>
            <person name="Nybo J.L."/>
            <person name="Theobald S."/>
            <person name="Kildgaard S."/>
            <person name="Isbrandt T."/>
            <person name="Kuo A."/>
            <person name="Sato A."/>
            <person name="Lyhne E.K."/>
            <person name="Kogle M.E."/>
            <person name="Wiebenga A."/>
            <person name="Kun R.S."/>
            <person name="Lubbers R.J."/>
            <person name="Makela M.R."/>
            <person name="Barry K."/>
            <person name="Chovatia M."/>
            <person name="Clum A."/>
            <person name="Daum C."/>
            <person name="Haridas S."/>
            <person name="He G."/>
            <person name="LaButti K."/>
            <person name="Lipzen A."/>
            <person name="Mondo S."/>
            <person name="Riley R."/>
            <person name="Salamov A."/>
            <person name="Simmons B.A."/>
            <person name="Magnuson J.K."/>
            <person name="Henrissat B."/>
            <person name="Mortensen U.H."/>
            <person name="Larsen T.O."/>
            <person name="Devries R.P."/>
            <person name="Grigoriev I.V."/>
            <person name="Machida M."/>
            <person name="Baker S.E."/>
            <person name="Andersen M.R."/>
        </authorList>
    </citation>
    <scope>NUCLEOTIDE SEQUENCE [LARGE SCALE GENOMIC DNA]</scope>
    <source>
        <strain evidence="2 3">CBS 151.66</strain>
    </source>
</reference>
<dbReference type="OrthoDB" id="66881at2759"/>
<dbReference type="Pfam" id="PF19834">
    <property type="entry name" value="DUF6314"/>
    <property type="match status" value="1"/>
</dbReference>
<gene>
    <name evidence="2" type="ORF">BDV29DRAFT_169128</name>
</gene>
<evidence type="ECO:0000313" key="3">
    <source>
        <dbReference type="Proteomes" id="UP000326565"/>
    </source>
</evidence>
<name>A0A5N5XC50_9EURO</name>
<feature type="domain" description="DUF6314" evidence="1">
    <location>
        <begin position="30"/>
        <end position="219"/>
    </location>
</feature>
<dbReference type="EMBL" id="ML732174">
    <property type="protein sequence ID" value="KAB8076942.1"/>
    <property type="molecule type" value="Genomic_DNA"/>
</dbReference>
<evidence type="ECO:0000313" key="2">
    <source>
        <dbReference type="EMBL" id="KAB8076942.1"/>
    </source>
</evidence>
<evidence type="ECO:0000259" key="1">
    <source>
        <dbReference type="Pfam" id="PF19834"/>
    </source>
</evidence>
<proteinExistence type="predicted"/>
<dbReference type="Proteomes" id="UP000326565">
    <property type="component" value="Unassembled WGS sequence"/>
</dbReference>
<sequence length="223" mass="24670">MIQPQTTMRPPTPALLTTLFTSLNRPNTPWILHRILKSDNPLDINGELHGTATFTPLHKPATSNNEPATSDILYHEEGSMPTPPGLRTQNMGIGVGLRFTKKYIWRMAENGRISVWFAKVGHEDVPDYLFHEFVFKGTEGEGAEGEGETFVDAPEPPAAGTGEDNTTVLVARGNHLCINDMYRTAYAFRVRGSGEVVSWASRHVVKGPKKNQDIVNLYQLEGA</sequence>